<dbReference type="Proteomes" id="UP000676194">
    <property type="component" value="Chromosome"/>
</dbReference>
<dbReference type="PANTHER" id="PTHR37826">
    <property type="entry name" value="FLOTILLIN BAND_7_5 DOMAIN PROTEIN"/>
    <property type="match status" value="1"/>
</dbReference>
<reference evidence="3" key="1">
    <citation type="submission" date="2021-05" db="EMBL/GenBank/DDBJ databases">
        <title>Complete genome sequence of the cellulolytic planctomycete Telmatocola sphagniphila SP2T and characterization of the first cellulase from planctomycetes.</title>
        <authorList>
            <person name="Rakitin A.L."/>
            <person name="Beletsky A.V."/>
            <person name="Naumoff D.G."/>
            <person name="Kulichevskaya I.S."/>
            <person name="Mardanov A.V."/>
            <person name="Ravin N.V."/>
            <person name="Dedysh S.N."/>
        </authorList>
    </citation>
    <scope>NUCLEOTIDE SEQUENCE</scope>
    <source>
        <strain evidence="3">SP2T</strain>
    </source>
</reference>
<feature type="domain" description="GYF" evidence="2">
    <location>
        <begin position="309"/>
        <end position="357"/>
    </location>
</feature>
<evidence type="ECO:0000313" key="4">
    <source>
        <dbReference type="Proteomes" id="UP000676194"/>
    </source>
</evidence>
<organism evidence="3 4">
    <name type="scientific">Telmatocola sphagniphila</name>
    <dbReference type="NCBI Taxonomy" id="1123043"/>
    <lineage>
        <taxon>Bacteria</taxon>
        <taxon>Pseudomonadati</taxon>
        <taxon>Planctomycetota</taxon>
        <taxon>Planctomycetia</taxon>
        <taxon>Gemmatales</taxon>
        <taxon>Gemmataceae</taxon>
    </lineage>
</organism>
<dbReference type="Gene3D" id="3.30.479.30">
    <property type="entry name" value="Band 7 domain"/>
    <property type="match status" value="1"/>
</dbReference>
<accession>A0A8E6F0N3</accession>
<dbReference type="InterPro" id="IPR033880">
    <property type="entry name" value="SPFH_YdjI"/>
</dbReference>
<dbReference type="Pfam" id="PF13421">
    <property type="entry name" value="Band_7_1"/>
    <property type="match status" value="1"/>
</dbReference>
<dbReference type="SUPFAM" id="SSF117892">
    <property type="entry name" value="Band 7/SPFH domain"/>
    <property type="match status" value="1"/>
</dbReference>
<dbReference type="InterPro" id="IPR036013">
    <property type="entry name" value="Band_7/SPFH_dom_sf"/>
</dbReference>
<dbReference type="Pfam" id="PF14237">
    <property type="entry name" value="GYF_2"/>
    <property type="match status" value="1"/>
</dbReference>
<protein>
    <submittedName>
        <fullName evidence="3">SPFH domain-containing protein</fullName>
    </submittedName>
</protein>
<dbReference type="PANTHER" id="PTHR37826:SF2">
    <property type="entry name" value="ZINC-RIBBON DOMAIN-CONTAINING PROTEIN"/>
    <property type="match status" value="1"/>
</dbReference>
<evidence type="ECO:0000313" key="3">
    <source>
        <dbReference type="EMBL" id="QVL34736.1"/>
    </source>
</evidence>
<sequence length="370" mass="40183">MGIFDKLAGEFIDIIEWTEPAQNDILAYRFPRYKNEIKNGAKLTVREGQNAVFVSEGKIADVFQPGMYTLETKNLPILATLKGWKYGFNSPFKAEVYFISTRQWTDKKWGTQNPVMLRDPEFGPIRIRAFGTYAFRVTDAAVFMRELVATDPSFETFEIANQLRNNIVSRFVDILGSSKIPMLDLAGNYEKISSLARERITPELQGMGLTVTQFFVENISLPPEVEQMLDKRSSMAVLGNLDQFTKFQTGVAIGDAANNPGGIAGVGAGLGAGVAMANAMGNSLQPGAAGHVATTNVVPPPLPTAVAFFVAVNGAQTGPYDAATLASKVKEGTITRDTLVWKQGMAGWVAASTVPEFTPFFATVPPPLPQ</sequence>
<feature type="domain" description="SPFH" evidence="1">
    <location>
        <begin position="28"/>
        <end position="236"/>
    </location>
</feature>
<dbReference type="AlphaFoldDB" id="A0A8E6F0N3"/>
<name>A0A8E6F0N3_9BACT</name>
<dbReference type="CDD" id="cd03408">
    <property type="entry name" value="SPFH_like_u1"/>
    <property type="match status" value="1"/>
</dbReference>
<evidence type="ECO:0000259" key="2">
    <source>
        <dbReference type="Pfam" id="PF14237"/>
    </source>
</evidence>
<gene>
    <name evidence="3" type="ORF">KIH39_12750</name>
</gene>
<proteinExistence type="predicted"/>
<keyword evidence="4" id="KW-1185">Reference proteome</keyword>
<dbReference type="EMBL" id="CP074694">
    <property type="protein sequence ID" value="QVL34736.1"/>
    <property type="molecule type" value="Genomic_DNA"/>
</dbReference>
<evidence type="ECO:0000259" key="1">
    <source>
        <dbReference type="Pfam" id="PF13421"/>
    </source>
</evidence>
<dbReference type="RefSeq" id="WP_213500023.1">
    <property type="nucleotide sequence ID" value="NZ_CP074694.1"/>
</dbReference>
<dbReference type="InterPro" id="IPR025640">
    <property type="entry name" value="GYF_2"/>
</dbReference>
<dbReference type="KEGG" id="tsph:KIH39_12750"/>